<feature type="region of interest" description="Disordered" evidence="13">
    <location>
        <begin position="88"/>
        <end position="139"/>
    </location>
</feature>
<dbReference type="InterPro" id="IPR029071">
    <property type="entry name" value="Ubiquitin-like_domsf"/>
</dbReference>
<dbReference type="InterPro" id="IPR019787">
    <property type="entry name" value="Znf_PHD-finger"/>
</dbReference>
<evidence type="ECO:0000256" key="3">
    <source>
        <dbReference type="ARBA" id="ARBA00012483"/>
    </source>
</evidence>
<evidence type="ECO:0000256" key="13">
    <source>
        <dbReference type="SAM" id="MobiDB-lite"/>
    </source>
</evidence>
<keyword evidence="5" id="KW-0479">Metal-binding</keyword>
<evidence type="ECO:0000256" key="4">
    <source>
        <dbReference type="ARBA" id="ARBA00022679"/>
    </source>
</evidence>
<keyword evidence="10" id="KW-0131">Cell cycle</keyword>
<dbReference type="Gene3D" id="2.30.30.1150">
    <property type="match status" value="1"/>
</dbReference>
<evidence type="ECO:0000256" key="7">
    <source>
        <dbReference type="ARBA" id="ARBA00022786"/>
    </source>
</evidence>
<feature type="region of interest" description="Disordered" evidence="13">
    <location>
        <begin position="573"/>
        <end position="621"/>
    </location>
</feature>
<evidence type="ECO:0000256" key="2">
    <source>
        <dbReference type="ARBA" id="ARBA00004906"/>
    </source>
</evidence>
<evidence type="ECO:0000256" key="8">
    <source>
        <dbReference type="ARBA" id="ARBA00022833"/>
    </source>
</evidence>
<evidence type="ECO:0000313" key="18">
    <source>
        <dbReference type="Proteomes" id="UP000646827"/>
    </source>
</evidence>
<evidence type="ECO:0000256" key="10">
    <source>
        <dbReference type="ARBA" id="ARBA00023306"/>
    </source>
</evidence>
<comment type="subcellular location">
    <subcellularLocation>
        <location evidence="12">Nucleus</location>
    </subcellularLocation>
</comment>
<name>A0A8H7S107_9FUNG</name>
<dbReference type="SMART" id="SM00249">
    <property type="entry name" value="PHD"/>
    <property type="match status" value="1"/>
</dbReference>
<feature type="compositionally biased region" description="Low complexity" evidence="13">
    <location>
        <begin position="575"/>
        <end position="589"/>
    </location>
</feature>
<reference evidence="17 18" key="1">
    <citation type="submission" date="2020-12" db="EMBL/GenBank/DDBJ databases">
        <title>Metabolic potential, ecology and presence of endohyphal bacteria is reflected in genomic diversity of Mucoromycotina.</title>
        <authorList>
            <person name="Muszewska A."/>
            <person name="Okrasinska A."/>
            <person name="Steczkiewicz K."/>
            <person name="Drgas O."/>
            <person name="Orlowska M."/>
            <person name="Perlinska-Lenart U."/>
            <person name="Aleksandrzak-Piekarczyk T."/>
            <person name="Szatraj K."/>
            <person name="Zielenkiewicz U."/>
            <person name="Pilsyk S."/>
            <person name="Malc E."/>
            <person name="Mieczkowski P."/>
            <person name="Kruszewska J.S."/>
            <person name="Biernat P."/>
            <person name="Pawlowska J."/>
        </authorList>
    </citation>
    <scope>NUCLEOTIDE SEQUENCE [LARGE SCALE GENOMIC DNA]</scope>
    <source>
        <strain evidence="17 18">CBS 142.35</strain>
    </source>
</reference>
<evidence type="ECO:0000259" key="15">
    <source>
        <dbReference type="PROSITE" id="PS50053"/>
    </source>
</evidence>
<feature type="domain" description="Ubiquitin-like" evidence="15">
    <location>
        <begin position="1"/>
        <end position="78"/>
    </location>
</feature>
<dbReference type="Proteomes" id="UP000646827">
    <property type="component" value="Unassembled WGS sequence"/>
</dbReference>
<dbReference type="Gene3D" id="3.30.40.10">
    <property type="entry name" value="Zinc/RING finger domain, C3HC4 (zinc finger)"/>
    <property type="match status" value="1"/>
</dbReference>
<dbReference type="SMART" id="SM00466">
    <property type="entry name" value="SRA"/>
    <property type="match status" value="1"/>
</dbReference>
<dbReference type="InterPro" id="IPR001965">
    <property type="entry name" value="Znf_PHD"/>
</dbReference>
<dbReference type="GO" id="GO:0061630">
    <property type="term" value="F:ubiquitin protein ligase activity"/>
    <property type="evidence" value="ECO:0007669"/>
    <property type="project" value="UniProtKB-EC"/>
</dbReference>
<proteinExistence type="predicted"/>
<gene>
    <name evidence="17" type="ORF">INT45_012563</name>
</gene>
<dbReference type="SUPFAM" id="SSF88697">
    <property type="entry name" value="PUA domain-like"/>
    <property type="match status" value="1"/>
</dbReference>
<evidence type="ECO:0000313" key="17">
    <source>
        <dbReference type="EMBL" id="KAG2220699.1"/>
    </source>
</evidence>
<evidence type="ECO:0000256" key="6">
    <source>
        <dbReference type="ARBA" id="ARBA00022771"/>
    </source>
</evidence>
<dbReference type="PROSITE" id="PS01359">
    <property type="entry name" value="ZF_PHD_1"/>
    <property type="match status" value="1"/>
</dbReference>
<dbReference type="InterPro" id="IPR000626">
    <property type="entry name" value="Ubiquitin-like_dom"/>
</dbReference>
<dbReference type="PROSITE" id="PS50053">
    <property type="entry name" value="UBIQUITIN_2"/>
    <property type="match status" value="1"/>
</dbReference>
<keyword evidence="4" id="KW-0808">Transferase</keyword>
<dbReference type="InterPro" id="IPR036987">
    <property type="entry name" value="SRA-YDG_sf"/>
</dbReference>
<dbReference type="GO" id="GO:0044027">
    <property type="term" value="P:negative regulation of gene expression via chromosomal CpG island methylation"/>
    <property type="evidence" value="ECO:0007669"/>
    <property type="project" value="TreeGrafter"/>
</dbReference>
<dbReference type="Gene3D" id="3.10.20.90">
    <property type="entry name" value="Phosphatidylinositol 3-kinase Catalytic Subunit, Chain A, domain 1"/>
    <property type="match status" value="1"/>
</dbReference>
<keyword evidence="8" id="KW-0862">Zinc</keyword>
<dbReference type="SUPFAM" id="SSF57903">
    <property type="entry name" value="FYVE/PHD zinc finger"/>
    <property type="match status" value="1"/>
</dbReference>
<dbReference type="GO" id="GO:0008270">
    <property type="term" value="F:zinc ion binding"/>
    <property type="evidence" value="ECO:0007669"/>
    <property type="project" value="UniProtKB-KW"/>
</dbReference>
<dbReference type="SUPFAM" id="SSF54236">
    <property type="entry name" value="Ubiquitin-like"/>
    <property type="match status" value="1"/>
</dbReference>
<comment type="pathway">
    <text evidence="2">Protein modification; protein ubiquitination.</text>
</comment>
<dbReference type="PROSITE" id="PS50016">
    <property type="entry name" value="ZF_PHD_2"/>
    <property type="match status" value="1"/>
</dbReference>
<organism evidence="17 18">
    <name type="scientific">Circinella minor</name>
    <dbReference type="NCBI Taxonomy" id="1195481"/>
    <lineage>
        <taxon>Eukaryota</taxon>
        <taxon>Fungi</taxon>
        <taxon>Fungi incertae sedis</taxon>
        <taxon>Mucoromycota</taxon>
        <taxon>Mucoromycotina</taxon>
        <taxon>Mucoromycetes</taxon>
        <taxon>Mucorales</taxon>
        <taxon>Lichtheimiaceae</taxon>
        <taxon>Circinella</taxon>
    </lineage>
</organism>
<dbReference type="InterPro" id="IPR003105">
    <property type="entry name" value="SRA_YDG"/>
</dbReference>
<evidence type="ECO:0000259" key="16">
    <source>
        <dbReference type="PROSITE" id="PS51015"/>
    </source>
</evidence>
<keyword evidence="7" id="KW-0833">Ubl conjugation pathway</keyword>
<keyword evidence="9 12" id="KW-0539">Nucleus</keyword>
<evidence type="ECO:0000256" key="12">
    <source>
        <dbReference type="PROSITE-ProRule" id="PRU00358"/>
    </source>
</evidence>
<evidence type="ECO:0000256" key="9">
    <source>
        <dbReference type="ARBA" id="ARBA00023242"/>
    </source>
</evidence>
<dbReference type="InterPro" id="IPR013083">
    <property type="entry name" value="Znf_RING/FYVE/PHD"/>
</dbReference>
<dbReference type="InterPro" id="IPR019786">
    <property type="entry name" value="Zinc_finger_PHD-type_CS"/>
</dbReference>
<evidence type="ECO:0000256" key="1">
    <source>
        <dbReference type="ARBA" id="ARBA00000900"/>
    </source>
</evidence>
<comment type="catalytic activity">
    <reaction evidence="1">
        <text>S-ubiquitinyl-[E2 ubiquitin-conjugating enzyme]-L-cysteine + [acceptor protein]-L-lysine = [E2 ubiquitin-conjugating enzyme]-L-cysteine + N(6)-ubiquitinyl-[acceptor protein]-L-lysine.</text>
        <dbReference type="EC" id="2.3.2.27"/>
    </reaction>
</comment>
<accession>A0A8H7S107</accession>
<evidence type="ECO:0000256" key="5">
    <source>
        <dbReference type="ARBA" id="ARBA00022723"/>
    </source>
</evidence>
<dbReference type="AlphaFoldDB" id="A0A8H7S107"/>
<feature type="compositionally biased region" description="Low complexity" evidence="13">
    <location>
        <begin position="112"/>
        <end position="130"/>
    </location>
</feature>
<protein>
    <recommendedName>
        <fullName evidence="3">RING-type E3 ubiquitin transferase</fullName>
        <ecNumber evidence="3">2.3.2.27</ecNumber>
    </recommendedName>
</protein>
<comment type="caution">
    <text evidence="17">The sequence shown here is derived from an EMBL/GenBank/DDBJ whole genome shotgun (WGS) entry which is preliminary data.</text>
</comment>
<evidence type="ECO:0000259" key="14">
    <source>
        <dbReference type="PROSITE" id="PS50016"/>
    </source>
</evidence>
<dbReference type="PROSITE" id="PS51015">
    <property type="entry name" value="YDG"/>
    <property type="match status" value="1"/>
</dbReference>
<sequence>MRILFHCPSKSSERYTLTVTKSENVQTFRQSVAEKLKVKPTNVRLFALGKMLLDRCADGKPAKLFLTYGIKENALVLVQAIDKSKKVNELSDEETVSTSTTQEEKEPSVLNSEPSSSSSSSSTPSTTETTEQPKKEEEEEDKQYQCKTCHNNDELDECSECGCSKCLKKSGDPLICDQCDMYWHLECVGLTSVPEDKYWYCPVCVNTDREVVISSGKAVDMSSSKKAKTRGAQQTKSWGGGSSCAGRNSECVIVPKEHVGAIPGIYCGQTWYYRMNTSEWGIHRPPVGGIAGSSTTGAVSIVLSAGYEDDTDHGDEFYYTGSGGRDLSNNKRVGGHATDQELTRFNLALAKTCAVKVNDKKGAEAMDWKKSRPIRVCRTSALAKHHPQYAPKEGVRYDGLYKIVKYWPQKGKSGFKVWRFLMRRDDPEPAPWTEEAKKWIEKRGLRMIMPDSTKTKKKVQFKLPKKTLTLMDADKQDKRVWDDIKSQVFYSEYEFLHYVFSEAVVCSSGACNVPIRNPITTPCGHICCLECLRKDSSKTCFSCRAKLSEDVTTSQNINHHLIHVLKALNPSYVHKNPNTTPSPSSSSKTQKTIPAKRVSSSRQSAQKATRRMLLNDVENSI</sequence>
<dbReference type="UniPathway" id="UPA00143"/>
<feature type="domain" description="YDG" evidence="16">
    <location>
        <begin position="260"/>
        <end position="424"/>
    </location>
</feature>
<feature type="domain" description="PHD-type" evidence="14">
    <location>
        <begin position="143"/>
        <end position="207"/>
    </location>
</feature>
<dbReference type="EMBL" id="JAEPRB010000132">
    <property type="protein sequence ID" value="KAG2220699.1"/>
    <property type="molecule type" value="Genomic_DNA"/>
</dbReference>
<dbReference type="OrthoDB" id="2270193at2759"/>
<dbReference type="PANTHER" id="PTHR14140:SF45">
    <property type="entry name" value="RING-TYPE E3 UBIQUITIN TRANSFERASE"/>
    <property type="match status" value="1"/>
</dbReference>
<dbReference type="Gene3D" id="2.30.280.10">
    <property type="entry name" value="SRA-YDG"/>
    <property type="match status" value="1"/>
</dbReference>
<feature type="compositionally biased region" description="Polar residues" evidence="13">
    <location>
        <begin position="598"/>
        <end position="607"/>
    </location>
</feature>
<dbReference type="GO" id="GO:0005634">
    <property type="term" value="C:nucleus"/>
    <property type="evidence" value="ECO:0007669"/>
    <property type="project" value="UniProtKB-SubCell"/>
</dbReference>
<dbReference type="EC" id="2.3.2.27" evidence="3"/>
<dbReference type="InterPro" id="IPR015947">
    <property type="entry name" value="PUA-like_sf"/>
</dbReference>
<dbReference type="InterPro" id="IPR011011">
    <property type="entry name" value="Znf_FYVE_PHD"/>
</dbReference>
<evidence type="ECO:0000256" key="11">
    <source>
        <dbReference type="PROSITE-ProRule" id="PRU00146"/>
    </source>
</evidence>
<dbReference type="SUPFAM" id="SSF57850">
    <property type="entry name" value="RING/U-box"/>
    <property type="match status" value="1"/>
</dbReference>
<dbReference type="Pfam" id="PF02182">
    <property type="entry name" value="SAD_SRA"/>
    <property type="match status" value="1"/>
</dbReference>
<dbReference type="GO" id="GO:0016567">
    <property type="term" value="P:protein ubiquitination"/>
    <property type="evidence" value="ECO:0007669"/>
    <property type="project" value="UniProtKB-UniPathway"/>
</dbReference>
<keyword evidence="6 11" id="KW-0863">Zinc-finger</keyword>
<keyword evidence="18" id="KW-1185">Reference proteome</keyword>
<dbReference type="PANTHER" id="PTHR14140">
    <property type="entry name" value="E3 UBIQUITIN-PROTEIN LIGASE UHRF-RELATED"/>
    <property type="match status" value="1"/>
</dbReference>
<dbReference type="InterPro" id="IPR045134">
    <property type="entry name" value="UHRF1/2-like"/>
</dbReference>